<feature type="transmembrane region" description="Helical" evidence="6">
    <location>
        <begin position="410"/>
        <end position="431"/>
    </location>
</feature>
<dbReference type="SUPFAM" id="SSF103473">
    <property type="entry name" value="MFS general substrate transporter"/>
    <property type="match status" value="1"/>
</dbReference>
<feature type="transmembrane region" description="Helical" evidence="6">
    <location>
        <begin position="111"/>
        <end position="134"/>
    </location>
</feature>
<keyword evidence="4 6" id="KW-1133">Transmembrane helix</keyword>
<evidence type="ECO:0000259" key="7">
    <source>
        <dbReference type="PROSITE" id="PS50850"/>
    </source>
</evidence>
<gene>
    <name evidence="8" type="ORF">BG61_31205</name>
</gene>
<dbReference type="InterPro" id="IPR036259">
    <property type="entry name" value="MFS_trans_sf"/>
</dbReference>
<feature type="transmembrane region" description="Helical" evidence="6">
    <location>
        <begin position="55"/>
        <end position="72"/>
    </location>
</feature>
<feature type="transmembrane region" description="Helical" evidence="6">
    <location>
        <begin position="84"/>
        <end position="105"/>
    </location>
</feature>
<dbReference type="PROSITE" id="PS50850">
    <property type="entry name" value="MFS"/>
    <property type="match status" value="1"/>
</dbReference>
<dbReference type="PANTHER" id="PTHR43791">
    <property type="entry name" value="PERMEASE-RELATED"/>
    <property type="match status" value="1"/>
</dbReference>
<evidence type="ECO:0000256" key="2">
    <source>
        <dbReference type="ARBA" id="ARBA00022448"/>
    </source>
</evidence>
<dbReference type="Gene3D" id="1.20.1250.20">
    <property type="entry name" value="MFS general substrate transporter like domains"/>
    <property type="match status" value="2"/>
</dbReference>
<dbReference type="Pfam" id="PF07690">
    <property type="entry name" value="MFS_1"/>
    <property type="match status" value="1"/>
</dbReference>
<feature type="domain" description="Major facilitator superfamily (MFS) profile" evidence="7">
    <location>
        <begin position="22"/>
        <end position="434"/>
    </location>
</feature>
<feature type="transmembrane region" description="Helical" evidence="6">
    <location>
        <begin position="182"/>
        <end position="202"/>
    </location>
</feature>
<keyword evidence="2" id="KW-0813">Transport</keyword>
<comment type="subcellular location">
    <subcellularLocation>
        <location evidence="1">Membrane</location>
        <topology evidence="1">Multi-pass membrane protein</topology>
    </subcellularLocation>
</comment>
<organism evidence="8 9">
    <name type="scientific">Caballeronia glathei</name>
    <dbReference type="NCBI Taxonomy" id="60547"/>
    <lineage>
        <taxon>Bacteria</taxon>
        <taxon>Pseudomonadati</taxon>
        <taxon>Pseudomonadota</taxon>
        <taxon>Betaproteobacteria</taxon>
        <taxon>Burkholderiales</taxon>
        <taxon>Burkholderiaceae</taxon>
        <taxon>Caballeronia</taxon>
    </lineage>
</organism>
<dbReference type="Proteomes" id="UP000027466">
    <property type="component" value="Unassembled WGS sequence"/>
</dbReference>
<comment type="caution">
    <text evidence="8">The sequence shown here is derived from an EMBL/GenBank/DDBJ whole genome shotgun (WGS) entry which is preliminary data.</text>
</comment>
<dbReference type="GO" id="GO:0016020">
    <property type="term" value="C:membrane"/>
    <property type="evidence" value="ECO:0007669"/>
    <property type="project" value="UniProtKB-SubCell"/>
</dbReference>
<name>A0A069PGD4_9BURK</name>
<dbReference type="PANTHER" id="PTHR43791:SF36">
    <property type="entry name" value="TRANSPORTER, PUTATIVE (AFU_ORTHOLOGUE AFUA_6G08340)-RELATED"/>
    <property type="match status" value="1"/>
</dbReference>
<protein>
    <submittedName>
        <fullName evidence="8">MFS transporter</fullName>
    </submittedName>
</protein>
<feature type="transmembrane region" description="Helical" evidence="6">
    <location>
        <begin position="320"/>
        <end position="339"/>
    </location>
</feature>
<keyword evidence="9" id="KW-1185">Reference proteome</keyword>
<keyword evidence="5 6" id="KW-0472">Membrane</keyword>
<proteinExistence type="predicted"/>
<evidence type="ECO:0000256" key="6">
    <source>
        <dbReference type="SAM" id="Phobius"/>
    </source>
</evidence>
<evidence type="ECO:0000256" key="5">
    <source>
        <dbReference type="ARBA" id="ARBA00023136"/>
    </source>
</evidence>
<keyword evidence="3 6" id="KW-0812">Transmembrane</keyword>
<dbReference type="CDD" id="cd17319">
    <property type="entry name" value="MFS_ExuT_GudP_like"/>
    <property type="match status" value="1"/>
</dbReference>
<dbReference type="FunFam" id="1.20.1250.20:FF:000018">
    <property type="entry name" value="MFS transporter permease"/>
    <property type="match status" value="1"/>
</dbReference>
<dbReference type="AlphaFoldDB" id="A0A069PGD4"/>
<dbReference type="STRING" id="60547.GCA_000751215_02633"/>
<evidence type="ECO:0000256" key="3">
    <source>
        <dbReference type="ARBA" id="ARBA00022692"/>
    </source>
</evidence>
<dbReference type="EMBL" id="JFHC01000056">
    <property type="protein sequence ID" value="KDR39557.1"/>
    <property type="molecule type" value="Genomic_DNA"/>
</dbReference>
<evidence type="ECO:0000313" key="9">
    <source>
        <dbReference type="Proteomes" id="UP000027466"/>
    </source>
</evidence>
<feature type="transmembrane region" description="Helical" evidence="6">
    <location>
        <begin position="290"/>
        <end position="308"/>
    </location>
</feature>
<feature type="transmembrane region" description="Helical" evidence="6">
    <location>
        <begin position="146"/>
        <end position="170"/>
    </location>
</feature>
<dbReference type="GO" id="GO:0022857">
    <property type="term" value="F:transmembrane transporter activity"/>
    <property type="evidence" value="ECO:0007669"/>
    <property type="project" value="InterPro"/>
</dbReference>
<dbReference type="InterPro" id="IPR020846">
    <property type="entry name" value="MFS_dom"/>
</dbReference>
<evidence type="ECO:0000313" key="8">
    <source>
        <dbReference type="EMBL" id="KDR39557.1"/>
    </source>
</evidence>
<accession>A0A069PGD4</accession>
<reference evidence="8 9" key="1">
    <citation type="submission" date="2014-03" db="EMBL/GenBank/DDBJ databases">
        <title>Draft Genome Sequences of Four Burkholderia Strains.</title>
        <authorList>
            <person name="Liu X.Y."/>
            <person name="Li C.X."/>
            <person name="Xu J.H."/>
        </authorList>
    </citation>
    <scope>NUCLEOTIDE SEQUENCE [LARGE SCALE GENOMIC DNA]</scope>
    <source>
        <strain evidence="8 9">DSM 50014</strain>
    </source>
</reference>
<feature type="transmembrane region" description="Helical" evidence="6">
    <location>
        <begin position="249"/>
        <end position="270"/>
    </location>
</feature>
<sequence length="444" mass="47888">MPTSPQKPAISDRLMKRIAWRLAPLMIAMYIANQLDRANVGYAALTMNAELGLTTAQYGLAASLFFLGYILFEVPSNLCMHRFGARIWITRILLTWGAVSSLTSLVPDGRWLYAARFVLGAFEAGLFPGMVYYLTLWMPARNRVWMMSLFVTAIPLTGVLGAPVSTWLMAHANLFGLSGWRAMLFLEGLPSILLGIVAYFHLADDPAKARWLSSAEKKEIAAALAAEHADASTSTSPATAWDALRNPKVWALGVVYFGTNAGIIGLLYFLPQVVKSFESSFGVKYSIVDVGLITAIPFGCAVVIMLIWGRLVSRRQIGAVHVAGPLLVCAAALSVALLLKSPYQSIIAFAIGASSCFCTITTFWQLPSRFMSDRAAAAGIALITSIGVSSGFLLPYFIGWVKDATGSFELAFIGIAVTMVIAATVVVILEARLRGVGPTRLATE</sequence>
<dbReference type="InterPro" id="IPR011701">
    <property type="entry name" value="MFS"/>
</dbReference>
<evidence type="ECO:0000256" key="4">
    <source>
        <dbReference type="ARBA" id="ARBA00022989"/>
    </source>
</evidence>
<feature type="transmembrane region" description="Helical" evidence="6">
    <location>
        <begin position="376"/>
        <end position="398"/>
    </location>
</feature>
<dbReference type="RefSeq" id="WP_035930975.1">
    <property type="nucleotide sequence ID" value="NZ_CADFFX010000041.1"/>
</dbReference>
<evidence type="ECO:0000256" key="1">
    <source>
        <dbReference type="ARBA" id="ARBA00004141"/>
    </source>
</evidence>
<feature type="transmembrane region" description="Helical" evidence="6">
    <location>
        <begin position="345"/>
        <end position="364"/>
    </location>
</feature>